<proteinExistence type="predicted"/>
<feature type="compositionally biased region" description="Basic residues" evidence="1">
    <location>
        <begin position="68"/>
        <end position="79"/>
    </location>
</feature>
<reference evidence="4" key="2">
    <citation type="submission" date="2021-12" db="EMBL/GenBank/DDBJ databases">
        <authorList>
            <person name="Veyrier F.J."/>
        </authorList>
    </citation>
    <scope>NUCLEOTIDE SEQUENCE</scope>
    <source>
        <strain evidence="4">1258/02</strain>
    </source>
</reference>
<evidence type="ECO:0000313" key="6">
    <source>
        <dbReference type="Proteomes" id="UP000829756"/>
    </source>
</evidence>
<dbReference type="RefSeq" id="WP_132952034.1">
    <property type="nucleotide sequence ID" value="NZ_CP091507.1"/>
</dbReference>
<name>A0AAE9GXT6_9NEIS</name>
<dbReference type="Proteomes" id="UP000294721">
    <property type="component" value="Unassembled WGS sequence"/>
</dbReference>
<evidence type="ECO:0000313" key="3">
    <source>
        <dbReference type="EMBL" id="TCP10406.1"/>
    </source>
</evidence>
<feature type="signal peptide" evidence="2">
    <location>
        <begin position="1"/>
        <end position="21"/>
    </location>
</feature>
<dbReference type="Proteomes" id="UP000829756">
    <property type="component" value="Chromosome"/>
</dbReference>
<accession>A0AAE9GXT6</accession>
<protein>
    <recommendedName>
        <fullName evidence="7">DUF4124 domain-containing protein</fullName>
    </recommendedName>
</protein>
<evidence type="ECO:0008006" key="7">
    <source>
        <dbReference type="Google" id="ProtNLM"/>
    </source>
</evidence>
<reference evidence="4" key="3">
    <citation type="journal article" date="2022" name="Res Sq">
        <title>Evolution of multicellular longitudinally dividing oral cavity symbionts (Neisseriaceae).</title>
        <authorList>
            <person name="Nyongesa S."/>
            <person name="Weber P."/>
            <person name="Bernet E."/>
            <person name="Pullido F."/>
            <person name="Nieckarz M."/>
            <person name="Delaby M."/>
            <person name="Nieves C."/>
            <person name="Viehboeck T."/>
            <person name="Krause N."/>
            <person name="Rivera-Millot A."/>
            <person name="Nakamura A."/>
            <person name="Vischer N."/>
            <person name="VanNieuwenhze M."/>
            <person name="Brun Y."/>
            <person name="Cava F."/>
            <person name="Bulgheresi S."/>
            <person name="Veyrier F."/>
        </authorList>
    </citation>
    <scope>NUCLEOTIDE SEQUENCE</scope>
    <source>
        <strain evidence="4">1258/02</strain>
    </source>
</reference>
<evidence type="ECO:0000313" key="4">
    <source>
        <dbReference type="EMBL" id="UOO78821.1"/>
    </source>
</evidence>
<evidence type="ECO:0000313" key="5">
    <source>
        <dbReference type="Proteomes" id="UP000294721"/>
    </source>
</evidence>
<keyword evidence="5" id="KW-1185">Reference proteome</keyword>
<dbReference type="AlphaFoldDB" id="A0AAE9GXT6"/>
<dbReference type="EMBL" id="SLXE01000001">
    <property type="protein sequence ID" value="TCP10406.1"/>
    <property type="molecule type" value="Genomic_DNA"/>
</dbReference>
<sequence length="123" mass="12911">MWLKSAILFAVLSGGIAAADAAPVYHCDSGSSRVYTSEPQPDCREQAALPKISAYTASQTKAAPRKAAASKKQTRKSPAKKNQSQPVRQAAKHKAASTPKKTSEKGRGHKGFPAALPSTKPAP</sequence>
<dbReference type="KEGG" id="usu:LVJ78_08940"/>
<evidence type="ECO:0000256" key="2">
    <source>
        <dbReference type="SAM" id="SignalP"/>
    </source>
</evidence>
<keyword evidence="2" id="KW-0732">Signal</keyword>
<evidence type="ECO:0000256" key="1">
    <source>
        <dbReference type="SAM" id="MobiDB-lite"/>
    </source>
</evidence>
<feature type="chain" id="PRO_5042174879" description="DUF4124 domain-containing protein" evidence="2">
    <location>
        <begin position="22"/>
        <end position="123"/>
    </location>
</feature>
<gene>
    <name evidence="3" type="ORF">EV680_10171</name>
    <name evidence="4" type="ORF">LVJ78_08940</name>
</gene>
<feature type="region of interest" description="Disordered" evidence="1">
    <location>
        <begin position="55"/>
        <end position="123"/>
    </location>
</feature>
<reference evidence="3 5" key="1">
    <citation type="submission" date="2019-03" db="EMBL/GenBank/DDBJ databases">
        <title>Genomic Encyclopedia of Type Strains, Phase IV (KMG-IV): sequencing the most valuable type-strain genomes for metagenomic binning, comparative biology and taxonomic classification.</title>
        <authorList>
            <person name="Goeker M."/>
        </authorList>
    </citation>
    <scope>NUCLEOTIDE SEQUENCE [LARGE SCALE GENOMIC DNA]</scope>
    <source>
        <strain evidence="3 5">DSM 17474</strain>
    </source>
</reference>
<organism evidence="4 6">
    <name type="scientific">Uruburuella suis</name>
    <dbReference type="NCBI Taxonomy" id="252130"/>
    <lineage>
        <taxon>Bacteria</taxon>
        <taxon>Pseudomonadati</taxon>
        <taxon>Pseudomonadota</taxon>
        <taxon>Betaproteobacteria</taxon>
        <taxon>Neisseriales</taxon>
        <taxon>Neisseriaceae</taxon>
        <taxon>Uruburuella</taxon>
    </lineage>
</organism>
<dbReference type="EMBL" id="CP091507">
    <property type="protein sequence ID" value="UOO78821.1"/>
    <property type="molecule type" value="Genomic_DNA"/>
</dbReference>